<accession>R1G8R9</accession>
<dbReference type="RefSeq" id="WP_003080165.1">
    <property type="nucleotide sequence ID" value="NZ_AOUO01000194.1"/>
</dbReference>
<evidence type="ECO:0000256" key="1">
    <source>
        <dbReference type="ARBA" id="ARBA00004651"/>
    </source>
</evidence>
<dbReference type="Pfam" id="PF07690">
    <property type="entry name" value="MFS_1"/>
    <property type="match status" value="1"/>
</dbReference>
<evidence type="ECO:0000259" key="6">
    <source>
        <dbReference type="PROSITE" id="PS50850"/>
    </source>
</evidence>
<dbReference type="InterPro" id="IPR011701">
    <property type="entry name" value="MFS"/>
</dbReference>
<comment type="caution">
    <text evidence="7">The sequence shown here is derived from an EMBL/GenBank/DDBJ whole genome shotgun (WGS) entry which is preliminary data.</text>
</comment>
<feature type="non-terminal residue" evidence="7">
    <location>
        <position position="113"/>
    </location>
</feature>
<sequence length="113" mass="11450">MPTTTRYRRRWAALAVLLVAEAMNLLDATIVQVAGPAIHAGLPGPAADVPWFSAAYTLPFAAFLITGGRLGDIFGRARVFRLGVAGFALASAACAAAGDAGLLIGARGVQGAA</sequence>
<evidence type="ECO:0000313" key="8">
    <source>
        <dbReference type="Proteomes" id="UP000014139"/>
    </source>
</evidence>
<organism evidence="7 8">
    <name type="scientific">Amycolatopsis vancoresmycina DSM 44592</name>
    <dbReference type="NCBI Taxonomy" id="1292037"/>
    <lineage>
        <taxon>Bacteria</taxon>
        <taxon>Bacillati</taxon>
        <taxon>Actinomycetota</taxon>
        <taxon>Actinomycetes</taxon>
        <taxon>Pseudonocardiales</taxon>
        <taxon>Pseudonocardiaceae</taxon>
        <taxon>Amycolatopsis</taxon>
    </lineage>
</organism>
<dbReference type="OrthoDB" id="7375466at2"/>
<name>R1G8R9_9PSEU</name>
<keyword evidence="2 5" id="KW-0812">Transmembrane</keyword>
<evidence type="ECO:0000256" key="5">
    <source>
        <dbReference type="SAM" id="Phobius"/>
    </source>
</evidence>
<dbReference type="Gene3D" id="1.20.1720.10">
    <property type="entry name" value="Multidrug resistance protein D"/>
    <property type="match status" value="1"/>
</dbReference>
<comment type="subcellular location">
    <subcellularLocation>
        <location evidence="1">Cell membrane</location>
        <topology evidence="1">Multi-pass membrane protein</topology>
    </subcellularLocation>
</comment>
<feature type="transmembrane region" description="Helical" evidence="5">
    <location>
        <begin position="52"/>
        <end position="70"/>
    </location>
</feature>
<protein>
    <submittedName>
        <fullName evidence="7">Major facilitator transporter</fullName>
    </submittedName>
</protein>
<keyword evidence="3 5" id="KW-1133">Transmembrane helix</keyword>
<dbReference type="InterPro" id="IPR036259">
    <property type="entry name" value="MFS_trans_sf"/>
</dbReference>
<dbReference type="GO" id="GO:0005886">
    <property type="term" value="C:plasma membrane"/>
    <property type="evidence" value="ECO:0007669"/>
    <property type="project" value="UniProtKB-SubCell"/>
</dbReference>
<dbReference type="GO" id="GO:0022857">
    <property type="term" value="F:transmembrane transporter activity"/>
    <property type="evidence" value="ECO:0007669"/>
    <property type="project" value="InterPro"/>
</dbReference>
<reference evidence="7 8" key="1">
    <citation type="submission" date="2013-02" db="EMBL/GenBank/DDBJ databases">
        <title>Draft genome sequence of Amycolatopsis vancoresmycina strain DSM 44592T.</title>
        <authorList>
            <person name="Kumar S."/>
            <person name="Kaur N."/>
            <person name="Kaur C."/>
            <person name="Raghava G.P.S."/>
            <person name="Mayilraj S."/>
        </authorList>
    </citation>
    <scope>NUCLEOTIDE SEQUENCE [LARGE SCALE GENOMIC DNA]</scope>
    <source>
        <strain evidence="7 8">DSM 44592</strain>
    </source>
</reference>
<gene>
    <name evidence="7" type="ORF">H480_14627</name>
</gene>
<evidence type="ECO:0000256" key="2">
    <source>
        <dbReference type="ARBA" id="ARBA00022692"/>
    </source>
</evidence>
<dbReference type="PANTHER" id="PTHR42718:SF39">
    <property type="entry name" value="ACTINORHODIN TRANSPORTER-RELATED"/>
    <property type="match status" value="1"/>
</dbReference>
<dbReference type="Proteomes" id="UP000014139">
    <property type="component" value="Unassembled WGS sequence"/>
</dbReference>
<feature type="domain" description="Major facilitator superfamily (MFS) profile" evidence="6">
    <location>
        <begin position="13"/>
        <end position="113"/>
    </location>
</feature>
<keyword evidence="4 5" id="KW-0472">Membrane</keyword>
<evidence type="ECO:0000256" key="4">
    <source>
        <dbReference type="ARBA" id="ARBA00023136"/>
    </source>
</evidence>
<feature type="transmembrane region" description="Helical" evidence="5">
    <location>
        <begin position="82"/>
        <end position="104"/>
    </location>
</feature>
<evidence type="ECO:0000256" key="3">
    <source>
        <dbReference type="ARBA" id="ARBA00022989"/>
    </source>
</evidence>
<dbReference type="InterPro" id="IPR020846">
    <property type="entry name" value="MFS_dom"/>
</dbReference>
<proteinExistence type="predicted"/>
<dbReference type="AlphaFoldDB" id="R1G8R9"/>
<keyword evidence="8" id="KW-1185">Reference proteome</keyword>
<dbReference type="PANTHER" id="PTHR42718">
    <property type="entry name" value="MAJOR FACILITATOR SUPERFAMILY MULTIDRUG TRANSPORTER MFSC"/>
    <property type="match status" value="1"/>
</dbReference>
<dbReference type="EMBL" id="AOUO01000194">
    <property type="protein sequence ID" value="EOD67793.1"/>
    <property type="molecule type" value="Genomic_DNA"/>
</dbReference>
<dbReference type="SUPFAM" id="SSF103473">
    <property type="entry name" value="MFS general substrate transporter"/>
    <property type="match status" value="1"/>
</dbReference>
<evidence type="ECO:0000313" key="7">
    <source>
        <dbReference type="EMBL" id="EOD67793.1"/>
    </source>
</evidence>
<dbReference type="PROSITE" id="PS50850">
    <property type="entry name" value="MFS"/>
    <property type="match status" value="1"/>
</dbReference>